<evidence type="ECO:0000313" key="2">
    <source>
        <dbReference type="EMBL" id="HAE94192.1"/>
    </source>
</evidence>
<dbReference type="Proteomes" id="UP000024547">
    <property type="component" value="Unassembled WGS sequence"/>
</dbReference>
<reference evidence="3 4" key="1">
    <citation type="journal article" date="2014" name="Antonie Van Leeuwenhoek">
        <title>Hyphomonas beringensis sp. nov. and Hyphomonas chukchiensis sp. nov., isolated from surface seawater of the Bering Sea and Chukchi Sea.</title>
        <authorList>
            <person name="Li C."/>
            <person name="Lai Q."/>
            <person name="Li G."/>
            <person name="Dong C."/>
            <person name="Wang J."/>
            <person name="Liao Y."/>
            <person name="Shao Z."/>
        </authorList>
    </citation>
    <scope>NUCLEOTIDE SEQUENCE [LARGE SCALE GENOMIC DNA]</scope>
    <source>
        <strain evidence="3 4">22II1-22F38</strain>
    </source>
</reference>
<keyword evidence="4" id="KW-1185">Reference proteome</keyword>
<comment type="caution">
    <text evidence="3">The sequence shown here is derived from an EMBL/GenBank/DDBJ whole genome shotgun (WGS) entry which is preliminary data.</text>
</comment>
<dbReference type="eggNOG" id="ENOG50339TC">
    <property type="taxonomic scope" value="Bacteria"/>
</dbReference>
<gene>
    <name evidence="2" type="ORF">DCG65_06505</name>
    <name evidence="3" type="ORF">HY36_04705</name>
</gene>
<dbReference type="Pfam" id="PF26624">
    <property type="entry name" value="DUF8200"/>
    <property type="match status" value="1"/>
</dbReference>
<dbReference type="Proteomes" id="UP000259173">
    <property type="component" value="Unassembled WGS sequence"/>
</dbReference>
<dbReference type="NCBIfam" id="NF047636">
    <property type="entry name" value="CC_3452_fam"/>
    <property type="match status" value="1"/>
</dbReference>
<evidence type="ECO:0000313" key="5">
    <source>
        <dbReference type="Proteomes" id="UP000259173"/>
    </source>
</evidence>
<protein>
    <submittedName>
        <fullName evidence="3">Uncharacterized protein</fullName>
    </submittedName>
</protein>
<accession>A0A059E2I6</accession>
<dbReference type="InterPro" id="IPR058067">
    <property type="entry name" value="CC_3452-like"/>
</dbReference>
<dbReference type="OrthoDB" id="7189520at2"/>
<dbReference type="EMBL" id="DMBR01000200">
    <property type="protein sequence ID" value="HAE94192.1"/>
    <property type="molecule type" value="Genomic_DNA"/>
</dbReference>
<dbReference type="STRING" id="1280948.HY36_04705"/>
<proteinExistence type="predicted"/>
<dbReference type="InterPro" id="IPR058513">
    <property type="entry name" value="DUF8200"/>
</dbReference>
<reference evidence="2 5" key="2">
    <citation type="journal article" date="2018" name="Nat. Biotechnol.">
        <title>A standardized bacterial taxonomy based on genome phylogeny substantially revises the tree of life.</title>
        <authorList>
            <person name="Parks D.H."/>
            <person name="Chuvochina M."/>
            <person name="Waite D.W."/>
            <person name="Rinke C."/>
            <person name="Skarshewski A."/>
            <person name="Chaumeil P.A."/>
            <person name="Hugenholtz P."/>
        </authorList>
    </citation>
    <scope>NUCLEOTIDE SEQUENCE [LARGE SCALE GENOMIC DNA]</scope>
    <source>
        <strain evidence="2">UBA8557</strain>
    </source>
</reference>
<evidence type="ECO:0000256" key="1">
    <source>
        <dbReference type="SAM" id="SignalP"/>
    </source>
</evidence>
<feature type="chain" id="PRO_5044537698" evidence="1">
    <location>
        <begin position="21"/>
        <end position="97"/>
    </location>
</feature>
<name>A0A059E2I6_9PROT</name>
<evidence type="ECO:0000313" key="4">
    <source>
        <dbReference type="Proteomes" id="UP000024547"/>
    </source>
</evidence>
<sequence>MIRSALTAAAFVALSAPAFATTFTFETAEPVKDGQVVAIGTVWLCEGTVCKGDLDRKKASVRDCKKIAKKAGVIVSYGNDKSELEADDIESCKKSAR</sequence>
<dbReference type="AlphaFoldDB" id="A0A059E2I6"/>
<dbReference type="EMBL" id="AWFH01000012">
    <property type="protein sequence ID" value="KCZ61861.1"/>
    <property type="molecule type" value="Genomic_DNA"/>
</dbReference>
<evidence type="ECO:0000313" key="3">
    <source>
        <dbReference type="EMBL" id="KCZ61861.1"/>
    </source>
</evidence>
<dbReference type="PATRIC" id="fig|1280948.3.peg.1775"/>
<organism evidence="3 4">
    <name type="scientific">Hyphomonas atlantica</name>
    <dbReference type="NCBI Taxonomy" id="1280948"/>
    <lineage>
        <taxon>Bacteria</taxon>
        <taxon>Pseudomonadati</taxon>
        <taxon>Pseudomonadota</taxon>
        <taxon>Alphaproteobacteria</taxon>
        <taxon>Hyphomonadales</taxon>
        <taxon>Hyphomonadaceae</taxon>
        <taxon>Hyphomonas</taxon>
    </lineage>
</organism>
<dbReference type="RefSeq" id="WP_035551178.1">
    <property type="nucleotide sequence ID" value="NZ_AWFH01000012.1"/>
</dbReference>
<keyword evidence="1" id="KW-0732">Signal</keyword>
<feature type="signal peptide" evidence="1">
    <location>
        <begin position="1"/>
        <end position="20"/>
    </location>
</feature>